<feature type="transmembrane region" description="Helical" evidence="1">
    <location>
        <begin position="305"/>
        <end position="325"/>
    </location>
</feature>
<feature type="transmembrane region" description="Helical" evidence="1">
    <location>
        <begin position="1186"/>
        <end position="1206"/>
    </location>
</feature>
<feature type="transmembrane region" description="Helical" evidence="1">
    <location>
        <begin position="1218"/>
        <end position="1238"/>
    </location>
</feature>
<dbReference type="Proteomes" id="UP000072904">
    <property type="component" value="Chromosome 5"/>
</dbReference>
<dbReference type="EMBL" id="LK934633">
    <property type="protein sequence ID" value="CDU16636.1"/>
    <property type="molecule type" value="Genomic_DNA"/>
</dbReference>
<gene>
    <name evidence="2" type="ORF">PYYM_0504100</name>
</gene>
<name>A0A077Y1G6_PLAYE</name>
<dbReference type="PANTHER" id="PTHR13219:SF6">
    <property type="entry name" value="TRANSMEMBRANE PROTEIN 94"/>
    <property type="match status" value="1"/>
</dbReference>
<proteinExistence type="predicted"/>
<accession>A0A077Y1G6</accession>
<dbReference type="VEuPathDB" id="PlasmoDB:PY17X_0504800"/>
<dbReference type="InterPro" id="IPR039720">
    <property type="entry name" value="TMEM94"/>
</dbReference>
<feature type="transmembrane region" description="Helical" evidence="1">
    <location>
        <begin position="272"/>
        <end position="293"/>
    </location>
</feature>
<keyword evidence="1" id="KW-0812">Transmembrane</keyword>
<dbReference type="VEuPathDB" id="PlasmoDB:PYYM_0504100"/>
<reference evidence="2 3" key="1">
    <citation type="journal article" date="2014" name="BMC Biol.">
        <title>A comprehensive evaluation of rodent malaria parasite genomes and gene expression.</title>
        <authorList>
            <person name="Otto T.D."/>
            <person name="Bohme U."/>
            <person name="Jackson A.P."/>
            <person name="Hunt M."/>
            <person name="Franke-Fayard B."/>
            <person name="Hoeijmakers W.A."/>
            <person name="Religa A.A."/>
            <person name="Robertson L."/>
            <person name="Sanders M."/>
            <person name="Ogun S.A."/>
            <person name="Cunningham D."/>
            <person name="Erhart A."/>
            <person name="Billker O."/>
            <person name="Khan S.M."/>
            <person name="Stunnenberg H.G."/>
            <person name="Langhorne J."/>
            <person name="Holder A.A."/>
            <person name="Waters A.P."/>
            <person name="Newbold C.I."/>
            <person name="Pain A."/>
            <person name="Berriman M."/>
            <person name="Janse C.J."/>
        </authorList>
    </citation>
    <scope>NUCLEOTIDE SEQUENCE [LARGE SCALE GENOMIC DNA]</scope>
    <source>
        <strain evidence="2 3">YM</strain>
    </source>
</reference>
<dbReference type="SUPFAM" id="SSF81660">
    <property type="entry name" value="Metal cation-transporting ATPase, ATP-binding domain N"/>
    <property type="match status" value="1"/>
</dbReference>
<dbReference type="InterPro" id="IPR023299">
    <property type="entry name" value="ATPase_P-typ_cyto_dom_N"/>
</dbReference>
<feature type="transmembrane region" description="Helical" evidence="1">
    <location>
        <begin position="45"/>
        <end position="68"/>
    </location>
</feature>
<dbReference type="VEuPathDB" id="PlasmoDB:PY05202"/>
<dbReference type="GO" id="GO:0000166">
    <property type="term" value="F:nucleotide binding"/>
    <property type="evidence" value="ECO:0007669"/>
    <property type="project" value="InterPro"/>
</dbReference>
<keyword evidence="1" id="KW-0472">Membrane</keyword>
<dbReference type="Pfam" id="PF13246">
    <property type="entry name" value="Cation_ATPase"/>
    <property type="match status" value="1"/>
</dbReference>
<feature type="transmembrane region" description="Helical" evidence="1">
    <location>
        <begin position="958"/>
        <end position="979"/>
    </location>
</feature>
<evidence type="ECO:0000313" key="2">
    <source>
        <dbReference type="EMBL" id="CDU16636.1"/>
    </source>
</evidence>
<dbReference type="PANTHER" id="PTHR13219">
    <property type="entry name" value="TRANSMEMBRANE PROTEIN 94"/>
    <property type="match status" value="1"/>
</dbReference>
<keyword evidence="1" id="KW-1133">Transmembrane helix</keyword>
<dbReference type="AlphaFoldDB" id="A0A077Y1G6"/>
<dbReference type="SUPFAM" id="SSF81665">
    <property type="entry name" value="Calcium ATPase, transmembrane domain M"/>
    <property type="match status" value="1"/>
</dbReference>
<sequence>MEKNGISEPVGMINDAYFCKAIKTELKKLRDEYLKRVKNNFLSDYIFKTEVFCISFFFIPLIAGRIVLQDNNIISPHFLTVLFLLIAFLLVIFVLLYFEINEAQNREFVKKIEKAQNILSVRNILKNKKDDSHFNYLTTSNFIFILRNNKWELLPKNLLIKNDVFLLHDGDLIPCRCVEYNIYENVYGKEYQRNEVFMAMDKYRVSINIMTKYSKDEKREYLPSFHLYAFVSYDNASIYIIRKCINEKFDKSKSSKSKENLRNVVLEEKVHVIFIYIWIFIFSISTALMFIYVSNLRKIRDIPQYLLIYWLAYTVLMSMSILPFIHRIFSELIYGYCSSLSMSYENYFKDITNYEKKSFTSSFDLSSATENSSFVIEKKLALFYTLKSIFLLIFKGIKINKCYLNILSDCSVLCFLDSNGILVNTNHSVKEICIYNQLNNKKNVNDNNNNMKKIHNYYNNILTIIDIFMDNKSMYAYQRIQNIKILHSLFLISYFTQLLKYIKNLDDFQNNILNYMNHQDYNHLYTCMCDIGNISYPYNKFSFRMLFFCIENKSDYELYKKKNLELKRNKKGKIDGEIPYYVDKNEKGNELGINIYDNLITRDNFVFIFILYEKKKNKYHMFFKGQLDALVSKCMFYYDGKMIKKLKRRKKKVLKILNMQWISSGLESICFAYRPLSTDEINYLKTNFTKNIYILTINKRKVYNIKNFYNEPNFPCKENERFLSHLISTSIFIGNSAVKILTSNDIQARINDFYDAGIRFVYFSNKDQINTRNISNTLGMETNWNTSISLSLNDKSSFRNRDGKVVIPSGINNIKTHIQEIDDIPLRVSSYSGCNQFNTAEMIKILLENNEIITCVGNSLNCCNFELYKLCNYSISVLLPYNNICTDCYGKKERSNPFGKPAVNKNPLIAYSSFVNSFPCNLTIEKNILDLSENIMELVYKLLKSSRIYKKNLSISMFYFYFYYCYLSFLLFVINVFFLPPLISLVDYLLLILFIIPILSISLLNNNNNSTIMNDIPILSISLLNNNNNSTIMNDIPDKVISIDFLVKKLFFFLIRWVSFLTFSIIVSVYYIHILNDTFVDKYVVKGTLNSDKLSSLGQNFVKDVIYYCSKNINIKSLYKCHIFMHRFSENQNMNRDNIGVSMIKQYQIFFFFSFSLFFFVSSLSYSDKYEALFKLSCIQNSKSYFSCLIVYLILSFLYVAFRIYMLPIYYIKQYPDTTLILLLAIFSIILLLINETLKRIEEKIKINRQKYLKVLFGTRLGMWSPK</sequence>
<feature type="transmembrane region" description="Helical" evidence="1">
    <location>
        <begin position="74"/>
        <end position="98"/>
    </location>
</feature>
<dbReference type="InterPro" id="IPR023298">
    <property type="entry name" value="ATPase_P-typ_TM_dom_sf"/>
</dbReference>
<feature type="transmembrane region" description="Helical" evidence="1">
    <location>
        <begin position="1050"/>
        <end position="1072"/>
    </location>
</feature>
<organism evidence="2 3">
    <name type="scientific">Plasmodium yoelii</name>
    <dbReference type="NCBI Taxonomy" id="5861"/>
    <lineage>
        <taxon>Eukaryota</taxon>
        <taxon>Sar</taxon>
        <taxon>Alveolata</taxon>
        <taxon>Apicomplexa</taxon>
        <taxon>Aconoidasida</taxon>
        <taxon>Haemosporida</taxon>
        <taxon>Plasmodiidae</taxon>
        <taxon>Plasmodium</taxon>
        <taxon>Plasmodium (Vinckeia)</taxon>
    </lineage>
</organism>
<protein>
    <submittedName>
        <fullName evidence="2">Uncharacterized protein</fullName>
    </submittedName>
</protein>
<evidence type="ECO:0000313" key="3">
    <source>
        <dbReference type="Proteomes" id="UP000072904"/>
    </source>
</evidence>
<dbReference type="Gene3D" id="3.40.1110.10">
    <property type="entry name" value="Calcium-transporting ATPase, cytoplasmic domain N"/>
    <property type="match status" value="1"/>
</dbReference>
<dbReference type="VEuPathDB" id="PlasmoDB:Py17XNL_000504406"/>
<feature type="transmembrane region" description="Helical" evidence="1">
    <location>
        <begin position="1147"/>
        <end position="1166"/>
    </location>
</feature>
<evidence type="ECO:0000256" key="1">
    <source>
        <dbReference type="SAM" id="Phobius"/>
    </source>
</evidence>
<feature type="transmembrane region" description="Helical" evidence="1">
    <location>
        <begin position="985"/>
        <end position="1004"/>
    </location>
</feature>